<feature type="domain" description="Saccharopine dehydrogenase NADP binding" evidence="1">
    <location>
        <begin position="4"/>
        <end position="99"/>
    </location>
</feature>
<dbReference type="OrthoDB" id="1910498at2"/>
<name>A0A2U2CEL4_9RHOB</name>
<keyword evidence="3" id="KW-1185">Reference proteome</keyword>
<dbReference type="PANTHER" id="PTHR43781">
    <property type="entry name" value="SACCHAROPINE DEHYDROGENASE"/>
    <property type="match status" value="1"/>
</dbReference>
<reference evidence="2 3" key="1">
    <citation type="submission" date="2018-05" db="EMBL/GenBank/DDBJ databases">
        <title>Pararhodobacter marina sp. nov., isolated from deep-sea water of the Indian Ocean.</title>
        <authorList>
            <person name="Lai Q.Sr."/>
            <person name="Liu X."/>
            <person name="Shao Z."/>
        </authorList>
    </citation>
    <scope>NUCLEOTIDE SEQUENCE [LARGE SCALE GENOMIC DNA]</scope>
    <source>
        <strain evidence="2 3">CIC4N-9</strain>
    </source>
</reference>
<evidence type="ECO:0000313" key="2">
    <source>
        <dbReference type="EMBL" id="PWE30271.1"/>
    </source>
</evidence>
<dbReference type="RefSeq" id="WP_109532416.1">
    <property type="nucleotide sequence ID" value="NZ_QEYD01000003.1"/>
</dbReference>
<dbReference type="InterPro" id="IPR036291">
    <property type="entry name" value="NAD(P)-bd_dom_sf"/>
</dbReference>
<gene>
    <name evidence="2" type="ORF">C4N9_06150</name>
</gene>
<protein>
    <recommendedName>
        <fullName evidence="1">Saccharopine dehydrogenase NADP binding domain-containing protein</fullName>
    </recommendedName>
</protein>
<evidence type="ECO:0000259" key="1">
    <source>
        <dbReference type="Pfam" id="PF03435"/>
    </source>
</evidence>
<proteinExistence type="predicted"/>
<accession>A0A2U2CEL4</accession>
<dbReference type="SUPFAM" id="SSF51735">
    <property type="entry name" value="NAD(P)-binding Rossmann-fold domains"/>
    <property type="match status" value="1"/>
</dbReference>
<dbReference type="AlphaFoldDB" id="A0A2U2CEL4"/>
<dbReference type="EMBL" id="QEYD01000003">
    <property type="protein sequence ID" value="PWE30271.1"/>
    <property type="molecule type" value="Genomic_DNA"/>
</dbReference>
<dbReference type="InterPro" id="IPR005097">
    <property type="entry name" value="Sacchrp_dh_NADP-bd"/>
</dbReference>
<dbReference type="PANTHER" id="PTHR43781:SF1">
    <property type="entry name" value="SACCHAROPINE DEHYDROGENASE"/>
    <property type="match status" value="1"/>
</dbReference>
<dbReference type="Proteomes" id="UP000244940">
    <property type="component" value="Unassembled WGS sequence"/>
</dbReference>
<dbReference type="GeneID" id="94364464"/>
<sequence>MNRILIIGGYGHVGQKIARRLVAAGQRVTIAGRSASKATDVAARLGCEGTALDLARPESWGAALDAADAVICCLDTSDAALARAVVERGARYLDISATDAVLRRIEGLDPVARQNGALAVLSVGLAPGLTNLLVREARARCPGAQRFRIGVLLGLGDTHGPAAIGWTLNALAPLSRGDIRPMRFGEDRHGQPTIPFDFSDQHSLMRRGYPAVETRLALGSPLVTPLTLRWLAAVASRPRLRRILARVLPFFRFGSDRTALVVEAFTDAGNAPVCRLTLDGRAEAEITALVAAEAALRLSETGETGVRHLDELLTLDDLRAVLCRHGLRLSEG</sequence>
<organism evidence="2 3">
    <name type="scientific">Pararhodobacter marinus</name>
    <dbReference type="NCBI Taxonomy" id="2184063"/>
    <lineage>
        <taxon>Bacteria</taxon>
        <taxon>Pseudomonadati</taxon>
        <taxon>Pseudomonadota</taxon>
        <taxon>Alphaproteobacteria</taxon>
        <taxon>Rhodobacterales</taxon>
        <taxon>Paracoccaceae</taxon>
        <taxon>Pararhodobacter</taxon>
    </lineage>
</organism>
<comment type="caution">
    <text evidence="2">The sequence shown here is derived from an EMBL/GenBank/DDBJ whole genome shotgun (WGS) entry which is preliminary data.</text>
</comment>
<dbReference type="Pfam" id="PF03435">
    <property type="entry name" value="Sacchrp_dh_NADP"/>
    <property type="match status" value="1"/>
</dbReference>
<evidence type="ECO:0000313" key="3">
    <source>
        <dbReference type="Proteomes" id="UP000244940"/>
    </source>
</evidence>
<dbReference type="Gene3D" id="3.40.50.720">
    <property type="entry name" value="NAD(P)-binding Rossmann-like Domain"/>
    <property type="match status" value="1"/>
</dbReference>